<feature type="domain" description="C2H2-type" evidence="1">
    <location>
        <begin position="72"/>
        <end position="94"/>
    </location>
</feature>
<protein>
    <recommendedName>
        <fullName evidence="1">C2H2-type domain-containing protein</fullName>
    </recommendedName>
</protein>
<dbReference type="InterPro" id="IPR013087">
    <property type="entry name" value="Znf_C2H2_type"/>
</dbReference>
<accession>A0A3G4ZWT8</accession>
<proteinExistence type="predicted"/>
<organism evidence="2">
    <name type="scientific">Edafosvirus sp</name>
    <dbReference type="NCBI Taxonomy" id="2487765"/>
    <lineage>
        <taxon>Viruses</taxon>
        <taxon>Varidnaviria</taxon>
        <taxon>Bamfordvirae</taxon>
        <taxon>Nucleocytoviricota</taxon>
        <taxon>Megaviricetes</taxon>
        <taxon>Imitervirales</taxon>
        <taxon>Mimiviridae</taxon>
        <taxon>Klosneuvirinae</taxon>
    </lineage>
</organism>
<sequence>MECENCEVAIGSYVYNCRCGYFCDNVCLTNHTCSKQVPSKNQCSWCNIDHDKYDVRDSEDNKKLAKFEKKKCDHCNNIFCSEPCLNNHQCAKKHELRKNMCSCTVCMATIKPVGCKASCFGLYSNGCLAAIAESCQMCQTHIPLDDSTAIFWFDHTTIPAGRATRGHISRPSENNGFLCLECQKEAIYSSKGHLPTRVTGNNDKVAIRHNSSHTFFEELLQACPPGSDAVFHHTRIPSRKTPMRIRIFIEEKFIRDGPIPDFFLNKQKELEEKVRQHDSRLVLTYENILQLIILYGEKCRVSLAQMMKIMTFPLTGDVIQSITFKIDVYDGPVHKRYKEMLEQFRLIRITRMAAFYEEIVEGSPTIRAIRQKKIHDSLEVAKPKYKLVLPIDLQNVVYDYIDFTNTICILHNNKKIHIDCPI</sequence>
<evidence type="ECO:0000259" key="1">
    <source>
        <dbReference type="PROSITE" id="PS00028"/>
    </source>
</evidence>
<evidence type="ECO:0000313" key="2">
    <source>
        <dbReference type="EMBL" id="AYV77889.1"/>
    </source>
</evidence>
<gene>
    <name evidence="2" type="ORF">Edafosvirus2_68</name>
</gene>
<dbReference type="EMBL" id="MK072067">
    <property type="protein sequence ID" value="AYV77889.1"/>
    <property type="molecule type" value="Genomic_DNA"/>
</dbReference>
<reference evidence="2" key="1">
    <citation type="submission" date="2018-10" db="EMBL/GenBank/DDBJ databases">
        <title>Hidden diversity of soil giant viruses.</title>
        <authorList>
            <person name="Schulz F."/>
            <person name="Alteio L."/>
            <person name="Goudeau D."/>
            <person name="Ryan E.M."/>
            <person name="Malmstrom R.R."/>
            <person name="Blanchard J."/>
            <person name="Woyke T."/>
        </authorList>
    </citation>
    <scope>NUCLEOTIDE SEQUENCE</scope>
    <source>
        <strain evidence="2">EDV1</strain>
    </source>
</reference>
<dbReference type="PROSITE" id="PS00028">
    <property type="entry name" value="ZINC_FINGER_C2H2_1"/>
    <property type="match status" value="1"/>
</dbReference>
<name>A0A3G4ZWT8_9VIRU</name>